<keyword evidence="3" id="KW-1185">Reference proteome</keyword>
<protein>
    <submittedName>
        <fullName evidence="2">GH3 auxin-responsive promoter family protein</fullName>
    </submittedName>
</protein>
<accession>A0ABU5VVB9</accession>
<organism evidence="2 3">
    <name type="scientific">Bacteriovorax antarcticus</name>
    <dbReference type="NCBI Taxonomy" id="3088717"/>
    <lineage>
        <taxon>Bacteria</taxon>
        <taxon>Pseudomonadati</taxon>
        <taxon>Bdellovibrionota</taxon>
        <taxon>Bacteriovoracia</taxon>
        <taxon>Bacteriovoracales</taxon>
        <taxon>Bacteriovoracaceae</taxon>
        <taxon>Bacteriovorax</taxon>
    </lineage>
</organism>
<feature type="domain" description="GH3 middle" evidence="1">
    <location>
        <begin position="252"/>
        <end position="316"/>
    </location>
</feature>
<dbReference type="InterPro" id="IPR004993">
    <property type="entry name" value="GH3"/>
</dbReference>
<evidence type="ECO:0000313" key="3">
    <source>
        <dbReference type="Proteomes" id="UP001302274"/>
    </source>
</evidence>
<dbReference type="RefSeq" id="WP_323576883.1">
    <property type="nucleotide sequence ID" value="NZ_JAYGJQ010000002.1"/>
</dbReference>
<dbReference type="EMBL" id="JAYGJQ010000002">
    <property type="protein sequence ID" value="MEA9356989.1"/>
    <property type="molecule type" value="Genomic_DNA"/>
</dbReference>
<dbReference type="Pfam" id="PF23571">
    <property type="entry name" value="GH3_M"/>
    <property type="match status" value="1"/>
</dbReference>
<sequence>MSLILPLARQFLNVMSSQKIRFFEESLKDPQKAQAYLLNKWKADKTHLEKVVGHEYTSGSSGAKKKITYTKSLKNSFSDMFQIWACDILNNAPIKLDSGVVYMSLSPRINDHGGLDNDTEYVSPLMRPLLKKFLAVDPAMQRVTSGEEFYHQVAKQLLARRDLEIISIWSPTYFLNLLDYIETHKKELGFSGSFNDHWPHLQMISAWSSGESQSSAEELKKIFPEVWFQGKGLMATEGPMTIPWIKSQGMLPLLNHTYFEFMNQSHDRLLLHQLKEGEEYEILPRFPNMETRYEIGDKVVCTGHYQKTPMLEFLGRKGDSSDMVGEKLSGNILRELFTHDFLDFVIIANKDDKNFHYTIIAESQNSNSKLDAVAIENKLQSIHHYKLARDLNQLRPSRLLYVNGLKKEIKNIQLNLGIREGDQKDFTIVKRPEVKKALYEWALSMSSSE</sequence>
<evidence type="ECO:0000259" key="1">
    <source>
        <dbReference type="Pfam" id="PF23571"/>
    </source>
</evidence>
<proteinExistence type="predicted"/>
<gene>
    <name evidence="2" type="ORF">SHI21_12260</name>
</gene>
<name>A0ABU5VVB9_9BACT</name>
<dbReference type="InterPro" id="IPR055377">
    <property type="entry name" value="GH3_M"/>
</dbReference>
<dbReference type="Proteomes" id="UP001302274">
    <property type="component" value="Unassembled WGS sequence"/>
</dbReference>
<dbReference type="Pfam" id="PF03321">
    <property type="entry name" value="GH3"/>
    <property type="match status" value="1"/>
</dbReference>
<reference evidence="2 3" key="1">
    <citation type="submission" date="2023-11" db="EMBL/GenBank/DDBJ databases">
        <title>A Novel Polar Bacteriovorax (B. antarcticus) Isolated from the Biocrust in Antarctica.</title>
        <authorList>
            <person name="Mun W."/>
            <person name="Choi S.Y."/>
            <person name="Mitchell R.J."/>
        </authorList>
    </citation>
    <scope>NUCLEOTIDE SEQUENCE [LARGE SCALE GENOMIC DNA]</scope>
    <source>
        <strain evidence="2 3">PP10</strain>
    </source>
</reference>
<dbReference type="PANTHER" id="PTHR31901:SF9">
    <property type="entry name" value="GH3 DOMAIN-CONTAINING PROTEIN"/>
    <property type="match status" value="1"/>
</dbReference>
<evidence type="ECO:0000313" key="2">
    <source>
        <dbReference type="EMBL" id="MEA9356989.1"/>
    </source>
</evidence>
<dbReference type="PANTHER" id="PTHR31901">
    <property type="entry name" value="GH3 DOMAIN-CONTAINING PROTEIN"/>
    <property type="match status" value="1"/>
</dbReference>
<comment type="caution">
    <text evidence="2">The sequence shown here is derived from an EMBL/GenBank/DDBJ whole genome shotgun (WGS) entry which is preliminary data.</text>
</comment>